<protein>
    <submittedName>
        <fullName evidence="1">Uncharacterized protein</fullName>
    </submittedName>
</protein>
<dbReference type="EMBL" id="OC972947">
    <property type="protein sequence ID" value="CAD7668278.1"/>
    <property type="molecule type" value="Genomic_DNA"/>
</dbReference>
<keyword evidence="2" id="KW-1185">Reference proteome</keyword>
<evidence type="ECO:0000313" key="2">
    <source>
        <dbReference type="Proteomes" id="UP000728032"/>
    </source>
</evidence>
<dbReference type="Proteomes" id="UP000728032">
    <property type="component" value="Unassembled WGS sequence"/>
</dbReference>
<proteinExistence type="predicted"/>
<dbReference type="OrthoDB" id="10258608at2759"/>
<feature type="non-terminal residue" evidence="1">
    <location>
        <position position="1"/>
    </location>
</feature>
<gene>
    <name evidence="1" type="ORF">ONB1V03_LOCUS23305</name>
</gene>
<evidence type="ECO:0000313" key="1">
    <source>
        <dbReference type="EMBL" id="CAD7668278.1"/>
    </source>
</evidence>
<accession>A0A7R9MW34</accession>
<reference evidence="1" key="1">
    <citation type="submission" date="2020-11" db="EMBL/GenBank/DDBJ databases">
        <authorList>
            <person name="Tran Van P."/>
        </authorList>
    </citation>
    <scope>NUCLEOTIDE SEQUENCE</scope>
</reference>
<sequence length="33" mass="3538">MDTMDDDSVRLVVLGEASMLSTAILRANQRGTA</sequence>
<dbReference type="AlphaFoldDB" id="A0A7R9MW34"/>
<dbReference type="EMBL" id="CAJPVJ010058122">
    <property type="protein sequence ID" value="CAG2183885.1"/>
    <property type="molecule type" value="Genomic_DNA"/>
</dbReference>
<name>A0A7R9MW34_9ACAR</name>
<organism evidence="1">
    <name type="scientific">Oppiella nova</name>
    <dbReference type="NCBI Taxonomy" id="334625"/>
    <lineage>
        <taxon>Eukaryota</taxon>
        <taxon>Metazoa</taxon>
        <taxon>Ecdysozoa</taxon>
        <taxon>Arthropoda</taxon>
        <taxon>Chelicerata</taxon>
        <taxon>Arachnida</taxon>
        <taxon>Acari</taxon>
        <taxon>Acariformes</taxon>
        <taxon>Sarcoptiformes</taxon>
        <taxon>Oribatida</taxon>
        <taxon>Brachypylina</taxon>
        <taxon>Oppioidea</taxon>
        <taxon>Oppiidae</taxon>
        <taxon>Oppiella</taxon>
    </lineage>
</organism>